<organism evidence="1">
    <name type="scientific">Mimiviridae sp. ChoanoV1</name>
    <dbReference type="NCBI Taxonomy" id="2596887"/>
    <lineage>
        <taxon>Viruses</taxon>
        <taxon>Varidnaviria</taxon>
        <taxon>Bamfordvirae</taxon>
        <taxon>Nucleocytoviricota</taxon>
        <taxon>Megaviricetes</taxon>
        <taxon>Imitervirales</taxon>
        <taxon>Schizomimiviridae</taxon>
    </lineage>
</organism>
<sequence length="117" mass="14013">MKITEVEINIIISQTQAPREKVKKYLYHNNGDIVKTIIDIENNNDIIEENKNTKDDEYEKLDLNDQEKIKSYRNIVDEKDELYYKNKNKVVKNDFCVEKKYFIKRQKEGNLNKIAVL</sequence>
<dbReference type="EMBL" id="MK250088">
    <property type="protein sequence ID" value="QDY52163.1"/>
    <property type="molecule type" value="Genomic_DNA"/>
</dbReference>
<evidence type="ECO:0000313" key="1">
    <source>
        <dbReference type="EMBL" id="QDY52163.1"/>
    </source>
</evidence>
<accession>A0A5B8HWL7</accession>
<dbReference type="Gene3D" id="1.10.8.10">
    <property type="entry name" value="DNA helicase RuvA subunit, C-terminal domain"/>
    <property type="match status" value="1"/>
</dbReference>
<proteinExistence type="predicted"/>
<protein>
    <submittedName>
        <fullName evidence="1">Uncharacterized protein</fullName>
    </submittedName>
</protein>
<reference evidence="1" key="1">
    <citation type="submission" date="2018-11" db="EMBL/GenBank/DDBJ databases">
        <title>A distinct lineage of giant viruses engineers rhodopsin photosystems in predatory marine eukaryotes.</title>
        <authorList>
            <person name="Needham D.M."/>
            <person name="Yoshizawa S."/>
            <person name="Hosaka T."/>
            <person name="Poirier C."/>
            <person name="Choi C.-J."/>
            <person name="Hehenberger E."/>
            <person name="Irwin N.A.T."/>
            <person name="Wilken S."/>
            <person name="Yung C.-M."/>
            <person name="Bachy C."/>
            <person name="Kurihara R."/>
            <person name="Nakajima Y."/>
            <person name="Kojima K."/>
            <person name="Kimura-Someya T."/>
            <person name="Leonard G."/>
            <person name="Malmstrom R.R."/>
            <person name="Mende D."/>
            <person name="Olson D.K."/>
            <person name="Sudo Y."/>
            <person name="Sudek S."/>
            <person name="Richards T.A."/>
            <person name="DeLong E.F."/>
            <person name="Keeling P.J."/>
            <person name="Santoro A.E."/>
            <person name="Shirouzu M."/>
            <person name="Iwasaki W."/>
            <person name="Worden A.Z."/>
        </authorList>
    </citation>
    <scope>NUCLEOTIDE SEQUENCE</scope>
</reference>
<name>A0A5B8HWL7_9VIRU</name>
<gene>
    <name evidence="1" type="ORF">4_43</name>
</gene>